<evidence type="ECO:0000313" key="6">
    <source>
        <dbReference type="EMBL" id="GMI52647.1"/>
    </source>
</evidence>
<keyword evidence="3" id="KW-0274">FAD</keyword>
<dbReference type="Gene3D" id="3.50.50.60">
    <property type="entry name" value="FAD/NAD(P)-binding domain"/>
    <property type="match status" value="2"/>
</dbReference>
<dbReference type="Pfam" id="PF00743">
    <property type="entry name" value="FMO-like"/>
    <property type="match status" value="1"/>
</dbReference>
<dbReference type="EMBL" id="BRYB01006230">
    <property type="protein sequence ID" value="GMI52647.1"/>
    <property type="molecule type" value="Genomic_DNA"/>
</dbReference>
<keyword evidence="5" id="KW-0560">Oxidoreductase</keyword>
<dbReference type="InterPro" id="IPR020946">
    <property type="entry name" value="Flavin_mOase-like"/>
</dbReference>
<dbReference type="InterPro" id="IPR000960">
    <property type="entry name" value="Flavin_mOase"/>
</dbReference>
<comment type="similarity">
    <text evidence="1">Belongs to the FMO family.</text>
</comment>
<dbReference type="SUPFAM" id="SSF51735">
    <property type="entry name" value="NAD(P)-binding Rossmann-fold domains"/>
    <property type="match status" value="1"/>
</dbReference>
<proteinExistence type="inferred from homology"/>
<evidence type="ECO:0000256" key="3">
    <source>
        <dbReference type="ARBA" id="ARBA00022827"/>
    </source>
</evidence>
<keyword evidence="4" id="KW-0521">NADP</keyword>
<evidence type="ECO:0000313" key="7">
    <source>
        <dbReference type="Proteomes" id="UP001165060"/>
    </source>
</evidence>
<dbReference type="InterPro" id="IPR050346">
    <property type="entry name" value="FMO-like"/>
</dbReference>
<evidence type="ECO:0008006" key="8">
    <source>
        <dbReference type="Google" id="ProtNLM"/>
    </source>
</evidence>
<gene>
    <name evidence="6" type="ORF">TeGR_g14115</name>
</gene>
<evidence type="ECO:0000256" key="4">
    <source>
        <dbReference type="ARBA" id="ARBA00022857"/>
    </source>
</evidence>
<reference evidence="6 7" key="1">
    <citation type="journal article" date="2023" name="Commun. Biol.">
        <title>Genome analysis of Parmales, the sister group of diatoms, reveals the evolutionary specialization of diatoms from phago-mixotrophs to photoautotrophs.</title>
        <authorList>
            <person name="Ban H."/>
            <person name="Sato S."/>
            <person name="Yoshikawa S."/>
            <person name="Yamada K."/>
            <person name="Nakamura Y."/>
            <person name="Ichinomiya M."/>
            <person name="Sato N."/>
            <person name="Blanc-Mathieu R."/>
            <person name="Endo H."/>
            <person name="Kuwata A."/>
            <person name="Ogata H."/>
        </authorList>
    </citation>
    <scope>NUCLEOTIDE SEQUENCE [LARGE SCALE GENOMIC DNA]</scope>
</reference>
<sequence length="468" mass="53147">MSALFKSSKKDVLVIGCGPSGMAQVNALAGAKNMNVSCFEMNSEIGGLWTWTTNVGSDCHGSMYRYHQTNGLNEFLELENYSFLEHFGHLITSYPPRAVMLDYLQGWTRKMGGDKCVTVNRKVTSVEWDASTSKFNVVSHDTKTDFRYLNSFDKVVCCNGHFSNPNWVKPIDGMEDFTGAVMHSHSFRDAQDFKGKDIMLVGNGYSGEDIAMQLVKFGAKSATITYRTEQAHADGAFTKLGWQIVERPLPTRFDKASGEFKFAEGAPLKPDVVMYCTGYKHTFKFLSDELQLRTPNRLVPDMLWKGIVHPDNTNLLFVGMPDQYYTFTMFFAQAMFIKGCIEGKVSYPSKEEMAAHVKEWQDKEDVAHASGDHAEHHRLQLAHTNDACEMVGFKLRDDGDLICQWQDDRHRDILKYRDCVAKSKVDGTESLIYNVPWTMMFTDDKISYLSWCRAETERLVREGIVKLP</sequence>
<name>A0ABQ6NBS5_9STRA</name>
<evidence type="ECO:0000256" key="5">
    <source>
        <dbReference type="ARBA" id="ARBA00023002"/>
    </source>
</evidence>
<dbReference type="Proteomes" id="UP001165060">
    <property type="component" value="Unassembled WGS sequence"/>
</dbReference>
<organism evidence="6 7">
    <name type="scientific">Tetraparma gracilis</name>
    <dbReference type="NCBI Taxonomy" id="2962635"/>
    <lineage>
        <taxon>Eukaryota</taxon>
        <taxon>Sar</taxon>
        <taxon>Stramenopiles</taxon>
        <taxon>Ochrophyta</taxon>
        <taxon>Bolidophyceae</taxon>
        <taxon>Parmales</taxon>
        <taxon>Triparmaceae</taxon>
        <taxon>Tetraparma</taxon>
    </lineage>
</organism>
<dbReference type="SUPFAM" id="SSF51905">
    <property type="entry name" value="FAD/NAD(P)-binding domain"/>
    <property type="match status" value="1"/>
</dbReference>
<dbReference type="PRINTS" id="PR00370">
    <property type="entry name" value="FMOXYGENASE"/>
</dbReference>
<keyword evidence="2" id="KW-0285">Flavoprotein</keyword>
<dbReference type="InterPro" id="IPR036188">
    <property type="entry name" value="FAD/NAD-bd_sf"/>
</dbReference>
<evidence type="ECO:0000256" key="1">
    <source>
        <dbReference type="ARBA" id="ARBA00009183"/>
    </source>
</evidence>
<comment type="caution">
    <text evidence="6">The sequence shown here is derived from an EMBL/GenBank/DDBJ whole genome shotgun (WGS) entry which is preliminary data.</text>
</comment>
<dbReference type="PANTHER" id="PTHR23023">
    <property type="entry name" value="DIMETHYLANILINE MONOOXYGENASE"/>
    <property type="match status" value="1"/>
</dbReference>
<dbReference type="InterPro" id="IPR036291">
    <property type="entry name" value="NAD(P)-bd_dom_sf"/>
</dbReference>
<evidence type="ECO:0000256" key="2">
    <source>
        <dbReference type="ARBA" id="ARBA00022630"/>
    </source>
</evidence>
<accession>A0ABQ6NBS5</accession>
<keyword evidence="7" id="KW-1185">Reference proteome</keyword>
<protein>
    <recommendedName>
        <fullName evidence="8">Flavin-containing monooxygenase</fullName>
    </recommendedName>
</protein>